<dbReference type="Pfam" id="PF03022">
    <property type="entry name" value="MRJP"/>
    <property type="match status" value="1"/>
</dbReference>
<organism evidence="4 5">
    <name type="scientific">Mucilaginibacter defluvii</name>
    <dbReference type="NCBI Taxonomy" id="1196019"/>
    <lineage>
        <taxon>Bacteria</taxon>
        <taxon>Pseudomonadati</taxon>
        <taxon>Bacteroidota</taxon>
        <taxon>Sphingobacteriia</taxon>
        <taxon>Sphingobacteriales</taxon>
        <taxon>Sphingobacteriaceae</taxon>
        <taxon>Mucilaginibacter</taxon>
    </lineage>
</organism>
<keyword evidence="5" id="KW-1185">Reference proteome</keyword>
<dbReference type="SUPFAM" id="SSF101898">
    <property type="entry name" value="NHL repeat"/>
    <property type="match status" value="1"/>
</dbReference>
<dbReference type="PANTHER" id="PTHR10009:SF18">
    <property type="entry name" value="PROTEIN YELLOW-LIKE PROTEIN"/>
    <property type="match status" value="1"/>
</dbReference>
<dbReference type="Proteomes" id="UP001501436">
    <property type="component" value="Unassembled WGS sequence"/>
</dbReference>
<name>A0ABP9FT18_9SPHI</name>
<proteinExistence type="predicted"/>
<keyword evidence="2" id="KW-0964">Secreted</keyword>
<evidence type="ECO:0000256" key="2">
    <source>
        <dbReference type="ARBA" id="ARBA00022525"/>
    </source>
</evidence>
<dbReference type="InterPro" id="IPR017996">
    <property type="entry name" value="MRJP/yellow-related"/>
</dbReference>
<protein>
    <submittedName>
        <fullName evidence="4">L-dopachrome tautomerase-related protein</fullName>
    </submittedName>
</protein>
<dbReference type="Gene3D" id="2.120.10.30">
    <property type="entry name" value="TolB, C-terminal domain"/>
    <property type="match status" value="1"/>
</dbReference>
<evidence type="ECO:0000313" key="5">
    <source>
        <dbReference type="Proteomes" id="UP001501436"/>
    </source>
</evidence>
<evidence type="ECO:0000313" key="4">
    <source>
        <dbReference type="EMBL" id="GAA4914035.1"/>
    </source>
</evidence>
<evidence type="ECO:0000256" key="3">
    <source>
        <dbReference type="SAM" id="SignalP"/>
    </source>
</evidence>
<dbReference type="EMBL" id="BAABJI010000002">
    <property type="protein sequence ID" value="GAA4914035.1"/>
    <property type="molecule type" value="Genomic_DNA"/>
</dbReference>
<dbReference type="PANTHER" id="PTHR10009">
    <property type="entry name" value="PROTEIN YELLOW-RELATED"/>
    <property type="match status" value="1"/>
</dbReference>
<comment type="subcellular location">
    <subcellularLocation>
        <location evidence="1">Secreted</location>
    </subcellularLocation>
</comment>
<accession>A0ABP9FT18</accession>
<reference evidence="5" key="1">
    <citation type="journal article" date="2019" name="Int. J. Syst. Evol. Microbiol.">
        <title>The Global Catalogue of Microorganisms (GCM) 10K type strain sequencing project: providing services to taxonomists for standard genome sequencing and annotation.</title>
        <authorList>
            <consortium name="The Broad Institute Genomics Platform"/>
            <consortium name="The Broad Institute Genome Sequencing Center for Infectious Disease"/>
            <person name="Wu L."/>
            <person name="Ma J."/>
        </authorList>
    </citation>
    <scope>NUCLEOTIDE SEQUENCE [LARGE SCALE GENOMIC DNA]</scope>
    <source>
        <strain evidence="5">JCM 18283</strain>
    </source>
</reference>
<dbReference type="InterPro" id="IPR011042">
    <property type="entry name" value="6-blade_b-propeller_TolB-like"/>
</dbReference>
<dbReference type="RefSeq" id="WP_345330599.1">
    <property type="nucleotide sequence ID" value="NZ_BAABJI010000002.1"/>
</dbReference>
<feature type="signal peptide" evidence="3">
    <location>
        <begin position="1"/>
        <end position="23"/>
    </location>
</feature>
<comment type="caution">
    <text evidence="4">The sequence shown here is derived from an EMBL/GenBank/DDBJ whole genome shotgun (WGS) entry which is preliminary data.</text>
</comment>
<gene>
    <name evidence="4" type="ORF">GCM10023313_16680</name>
</gene>
<evidence type="ECO:0000256" key="1">
    <source>
        <dbReference type="ARBA" id="ARBA00004613"/>
    </source>
</evidence>
<keyword evidence="3" id="KW-0732">Signal</keyword>
<feature type="chain" id="PRO_5046182840" evidence="3">
    <location>
        <begin position="24"/>
        <end position="372"/>
    </location>
</feature>
<sequence length="372" mass="41384">MTVTKITLSIFALSLILNSNALGQSPKYRSEKLVPVATFGDRRPIGVKVSSTNRLFVSFPNRGASYKYGLVEIRNGREVPFPDDTWNSNIGDPKQHFVNVQDLYIDTDDKLWVLDSKPSSGGSIFGNDGGMPAQGYFKLVKINLKTNTVDKVYTFDDLDKARSGLNDIRIDTEKGLGYLSDPGQAAIVILDLVSGKTRTVLKQQPFTVADTSVVLSYEGVEMRDKDGKPFRSNINGIAITRDNKYLYFKAINQLHLYRIETRYLADAKLNAEALASHVQDVGIVGITHGLEADKKGNIFLTTSTDYAIKYITPDGKLNTLVQDSRIIWPDSMGIGSDGFLYFSCAQLNRDPQWNNGQNNTELPYTVYKVKLP</sequence>